<dbReference type="AlphaFoldDB" id="U4LGQ1"/>
<accession>U4LGQ1</accession>
<organism evidence="1 2">
    <name type="scientific">Pyronema omphalodes (strain CBS 100304)</name>
    <name type="common">Pyronema confluens</name>
    <dbReference type="NCBI Taxonomy" id="1076935"/>
    <lineage>
        <taxon>Eukaryota</taxon>
        <taxon>Fungi</taxon>
        <taxon>Dikarya</taxon>
        <taxon>Ascomycota</taxon>
        <taxon>Pezizomycotina</taxon>
        <taxon>Pezizomycetes</taxon>
        <taxon>Pezizales</taxon>
        <taxon>Pyronemataceae</taxon>
        <taxon>Pyronema</taxon>
    </lineage>
</organism>
<reference evidence="1 2" key="1">
    <citation type="journal article" date="2013" name="PLoS Genet.">
        <title>The genome and development-dependent transcriptomes of Pyronema confluens: a window into fungal evolution.</title>
        <authorList>
            <person name="Traeger S."/>
            <person name="Altegoer F."/>
            <person name="Freitag M."/>
            <person name="Gabaldon T."/>
            <person name="Kempken F."/>
            <person name="Kumar A."/>
            <person name="Marcet-Houben M."/>
            <person name="Poggeler S."/>
            <person name="Stajich J.E."/>
            <person name="Nowrousian M."/>
        </authorList>
    </citation>
    <scope>NUCLEOTIDE SEQUENCE [LARGE SCALE GENOMIC DNA]</scope>
    <source>
        <strain evidence="2">CBS 100304</strain>
        <tissue evidence="1">Vegetative mycelium</tissue>
    </source>
</reference>
<name>U4LGQ1_PYROM</name>
<evidence type="ECO:0000313" key="1">
    <source>
        <dbReference type="EMBL" id="CCX15422.1"/>
    </source>
</evidence>
<protein>
    <submittedName>
        <fullName evidence="1">Uncharacterized protein</fullName>
    </submittedName>
</protein>
<sequence>MPRASAAQPYPNVCVVRLKVRRTRIHARCAEVQCNCNFTLHELKKLLALKD</sequence>
<proteinExistence type="predicted"/>
<keyword evidence="2" id="KW-1185">Reference proteome</keyword>
<evidence type="ECO:0000313" key="2">
    <source>
        <dbReference type="Proteomes" id="UP000018144"/>
    </source>
</evidence>
<dbReference type="Proteomes" id="UP000018144">
    <property type="component" value="Unassembled WGS sequence"/>
</dbReference>
<gene>
    <name evidence="1" type="ORF">PCON_01697</name>
</gene>
<dbReference type="EMBL" id="HF936168">
    <property type="protein sequence ID" value="CCX15422.1"/>
    <property type="molecule type" value="Genomic_DNA"/>
</dbReference>